<evidence type="ECO:0000313" key="2">
    <source>
        <dbReference type="Proteomes" id="UP001165269"/>
    </source>
</evidence>
<dbReference type="EMBL" id="JALDAY010000015">
    <property type="protein sequence ID" value="MCI3277573.1"/>
    <property type="molecule type" value="Genomic_DNA"/>
</dbReference>
<gene>
    <name evidence="1" type="ORF">MQP27_41545</name>
</gene>
<reference evidence="1" key="1">
    <citation type="submission" date="2022-03" db="EMBL/GenBank/DDBJ databases">
        <title>Streptomyces 7R015 and 7R016 isolated from Barleria lupulina in Thailand.</title>
        <authorList>
            <person name="Kanchanasin P."/>
            <person name="Phongsopitanun W."/>
            <person name="Tanasupawat S."/>
        </authorList>
    </citation>
    <scope>NUCLEOTIDE SEQUENCE</scope>
    <source>
        <strain evidence="1">7R015</strain>
    </source>
</reference>
<protein>
    <submittedName>
        <fullName evidence="1">Uncharacterized protein</fullName>
    </submittedName>
</protein>
<comment type="caution">
    <text evidence="1">The sequence shown here is derived from an EMBL/GenBank/DDBJ whole genome shotgun (WGS) entry which is preliminary data.</text>
</comment>
<evidence type="ECO:0000313" key="1">
    <source>
        <dbReference type="EMBL" id="MCI3277573.1"/>
    </source>
</evidence>
<sequence length="87" mass="9614">MLGLTTTRRLRAVQAGLQEQLTQTCTAAELEQRRLGTALEQQRQNLRGRLDRALSALAATRRDLSTANGALQLVAEQLLDQRAEARS</sequence>
<keyword evidence="2" id="KW-1185">Reference proteome</keyword>
<name>A0ABS9YJZ0_9ACTN</name>
<accession>A0ABS9YJZ0</accession>
<proteinExistence type="predicted"/>
<dbReference type="Proteomes" id="UP001165269">
    <property type="component" value="Unassembled WGS sequence"/>
</dbReference>
<organism evidence="1 2">
    <name type="scientific">Streptomyces cylindrosporus</name>
    <dbReference type="NCBI Taxonomy" id="2927583"/>
    <lineage>
        <taxon>Bacteria</taxon>
        <taxon>Bacillati</taxon>
        <taxon>Actinomycetota</taxon>
        <taxon>Actinomycetes</taxon>
        <taxon>Kitasatosporales</taxon>
        <taxon>Streptomycetaceae</taxon>
        <taxon>Streptomyces</taxon>
    </lineage>
</organism>
<dbReference type="RefSeq" id="WP_242775403.1">
    <property type="nucleotide sequence ID" value="NZ_JALDAY010000015.1"/>
</dbReference>